<keyword evidence="3" id="KW-0540">Nuclease</keyword>
<feature type="chain" id="PRO_5040109061" evidence="1">
    <location>
        <begin position="24"/>
        <end position="322"/>
    </location>
</feature>
<dbReference type="GO" id="GO:0004519">
    <property type="term" value="F:endonuclease activity"/>
    <property type="evidence" value="ECO:0007669"/>
    <property type="project" value="UniProtKB-KW"/>
</dbReference>
<evidence type="ECO:0000256" key="1">
    <source>
        <dbReference type="SAM" id="SignalP"/>
    </source>
</evidence>
<protein>
    <submittedName>
        <fullName evidence="3">Endonuclease/exonuclease/phosphatase family protein</fullName>
    </submittedName>
</protein>
<dbReference type="RefSeq" id="WP_233916931.1">
    <property type="nucleotide sequence ID" value="NZ_JAJVKS010000002.1"/>
</dbReference>
<keyword evidence="3" id="KW-0255">Endonuclease</keyword>
<proteinExistence type="predicted"/>
<dbReference type="EMBL" id="JAJVKT010000010">
    <property type="protein sequence ID" value="MCE7508994.1"/>
    <property type="molecule type" value="Genomic_DNA"/>
</dbReference>
<accession>A0A9Q3ZG62</accession>
<dbReference type="InterPro" id="IPR005135">
    <property type="entry name" value="Endo/exonuclease/phosphatase"/>
</dbReference>
<dbReference type="SUPFAM" id="SSF56219">
    <property type="entry name" value="DNase I-like"/>
    <property type="match status" value="1"/>
</dbReference>
<sequence length="322" mass="35835">MTGRYWRCWLLAAAVLVTGPVLADCRDLAPARPLPSAEEGQISLATFNLWRLRDARKDSSLDRPLSKAVYQARLQAVARYITRDLRAPALLAVQEVESATVLKALSRAISTAGGPDYKVVLLEGHDPAGMDVGLLYRAPVTLGRHQALFADDRFQRQPLFTRPPLKVEVRTPVVFDLVVVHLRSARDLNQKDWVAPKRRRQAAAIAGWAADQTRPVVVAGDFNSAPDSGRFSEPLEQFENGDLISAWSRLPEKERYSFRHQCRPQALDHIFFSPSLKQHVQKVAVSRGNAGRYDVLYDHDGTRVVSDHDVLGIYLNAGALAD</sequence>
<dbReference type="PANTHER" id="PTHR42834">
    <property type="entry name" value="ENDONUCLEASE/EXONUCLEASE/PHOSPHATASE FAMILY PROTEIN (AFU_ORTHOLOGUE AFUA_3G09210)"/>
    <property type="match status" value="1"/>
</dbReference>
<organism evidence="3 4">
    <name type="scientific">Alloalcanivorax xenomutans</name>
    <dbReference type="NCBI Taxonomy" id="1094342"/>
    <lineage>
        <taxon>Bacteria</taxon>
        <taxon>Pseudomonadati</taxon>
        <taxon>Pseudomonadota</taxon>
        <taxon>Gammaproteobacteria</taxon>
        <taxon>Oceanospirillales</taxon>
        <taxon>Alcanivoracaceae</taxon>
        <taxon>Alloalcanivorax</taxon>
    </lineage>
</organism>
<dbReference type="Pfam" id="PF03372">
    <property type="entry name" value="Exo_endo_phos"/>
    <property type="match status" value="1"/>
</dbReference>
<evidence type="ECO:0000313" key="4">
    <source>
        <dbReference type="Proteomes" id="UP001107961"/>
    </source>
</evidence>
<keyword evidence="1" id="KW-0732">Signal</keyword>
<keyword evidence="3" id="KW-0378">Hydrolase</keyword>
<feature type="domain" description="Endonuclease/exonuclease/phosphatase" evidence="2">
    <location>
        <begin position="45"/>
        <end position="308"/>
    </location>
</feature>
<evidence type="ECO:0000313" key="3">
    <source>
        <dbReference type="EMBL" id="MCE7508994.1"/>
    </source>
</evidence>
<gene>
    <name evidence="3" type="ORF">LZG35_10130</name>
</gene>
<reference evidence="3" key="1">
    <citation type="submission" date="2022-01" db="EMBL/GenBank/DDBJ databases">
        <authorList>
            <person name="Karlyshev A.V."/>
            <person name="Jaspars M."/>
        </authorList>
    </citation>
    <scope>NUCLEOTIDE SEQUENCE</scope>
    <source>
        <strain evidence="3">AGSA3-2</strain>
    </source>
</reference>
<keyword evidence="4" id="KW-1185">Reference proteome</keyword>
<dbReference type="PANTHER" id="PTHR42834:SF1">
    <property type="entry name" value="ENDONUCLEASE_EXONUCLEASE_PHOSPHATASE FAMILY PROTEIN (AFU_ORTHOLOGUE AFUA_3G09210)"/>
    <property type="match status" value="1"/>
</dbReference>
<dbReference type="AlphaFoldDB" id="A0A9Q3ZG62"/>
<name>A0A9Q3ZG62_9GAMM</name>
<feature type="signal peptide" evidence="1">
    <location>
        <begin position="1"/>
        <end position="23"/>
    </location>
</feature>
<dbReference type="Proteomes" id="UP001107961">
    <property type="component" value="Unassembled WGS sequence"/>
</dbReference>
<dbReference type="Gene3D" id="3.60.10.10">
    <property type="entry name" value="Endonuclease/exonuclease/phosphatase"/>
    <property type="match status" value="1"/>
</dbReference>
<comment type="caution">
    <text evidence="3">The sequence shown here is derived from an EMBL/GenBank/DDBJ whole genome shotgun (WGS) entry which is preliminary data.</text>
</comment>
<dbReference type="InterPro" id="IPR036691">
    <property type="entry name" value="Endo/exonu/phosph_ase_sf"/>
</dbReference>
<evidence type="ECO:0000259" key="2">
    <source>
        <dbReference type="Pfam" id="PF03372"/>
    </source>
</evidence>